<dbReference type="Pfam" id="PF02412">
    <property type="entry name" value="TSP_3"/>
    <property type="match status" value="3"/>
</dbReference>
<dbReference type="Proteomes" id="UP001251857">
    <property type="component" value="Unassembled WGS sequence"/>
</dbReference>
<reference evidence="4 5" key="1">
    <citation type="submission" date="2023-09" db="EMBL/GenBank/DDBJ databases">
        <authorList>
            <person name="Rey-Velasco X."/>
        </authorList>
    </citation>
    <scope>NUCLEOTIDE SEQUENCE [LARGE SCALE GENOMIC DNA]</scope>
    <source>
        <strain evidence="4 5">W335</strain>
    </source>
</reference>
<evidence type="ECO:0000313" key="5">
    <source>
        <dbReference type="Proteomes" id="UP001251857"/>
    </source>
</evidence>
<feature type="compositionally biased region" description="Acidic residues" evidence="3">
    <location>
        <begin position="92"/>
        <end position="106"/>
    </location>
</feature>
<feature type="region of interest" description="Disordered" evidence="3">
    <location>
        <begin position="67"/>
        <end position="156"/>
    </location>
</feature>
<proteinExistence type="predicted"/>
<name>A0ABU3BX94_9GAMM</name>
<dbReference type="InterPro" id="IPR017897">
    <property type="entry name" value="Thrombospondin_3_rpt"/>
</dbReference>
<dbReference type="PANTHER" id="PTHR10199:SF100">
    <property type="entry name" value="THROMBOSPONDIN, ISOFORM A"/>
    <property type="match status" value="1"/>
</dbReference>
<comment type="caution">
    <text evidence="4">The sequence shown here is derived from an EMBL/GenBank/DDBJ whole genome shotgun (WGS) entry which is preliminary data.</text>
</comment>
<feature type="compositionally biased region" description="Acidic residues" evidence="3">
    <location>
        <begin position="119"/>
        <end position="146"/>
    </location>
</feature>
<evidence type="ECO:0000256" key="3">
    <source>
        <dbReference type="SAM" id="MobiDB-lite"/>
    </source>
</evidence>
<feature type="compositionally biased region" description="Acidic residues" evidence="3">
    <location>
        <begin position="24"/>
        <end position="47"/>
    </location>
</feature>
<dbReference type="PANTHER" id="PTHR10199">
    <property type="entry name" value="THROMBOSPONDIN"/>
    <property type="match status" value="1"/>
</dbReference>
<dbReference type="InterPro" id="IPR003367">
    <property type="entry name" value="Thrombospondin_3-like_rpt"/>
</dbReference>
<evidence type="ECO:0000256" key="2">
    <source>
        <dbReference type="ARBA" id="ARBA00022837"/>
    </source>
</evidence>
<dbReference type="SUPFAM" id="SSF103647">
    <property type="entry name" value="TSP type-3 repeat"/>
    <property type="match status" value="2"/>
</dbReference>
<feature type="region of interest" description="Disordered" evidence="3">
    <location>
        <begin position="24"/>
        <end position="55"/>
    </location>
</feature>
<keyword evidence="1" id="KW-0732">Signal</keyword>
<dbReference type="InterPro" id="IPR028974">
    <property type="entry name" value="TSP_type-3_rpt"/>
</dbReference>
<evidence type="ECO:0000256" key="1">
    <source>
        <dbReference type="ARBA" id="ARBA00022729"/>
    </source>
</evidence>
<dbReference type="EMBL" id="JAVRIB010000002">
    <property type="protein sequence ID" value="MDT0633931.1"/>
    <property type="molecule type" value="Genomic_DNA"/>
</dbReference>
<organism evidence="4 5">
    <name type="scientific">Spectribacter hydrogenoxidans</name>
    <dbReference type="NCBI Taxonomy" id="3075608"/>
    <lineage>
        <taxon>Bacteria</taxon>
        <taxon>Pseudomonadati</taxon>
        <taxon>Pseudomonadota</taxon>
        <taxon>Gammaproteobacteria</taxon>
        <taxon>Salinisphaerales</taxon>
        <taxon>Salinisphaeraceae</taxon>
        <taxon>Spectribacter</taxon>
    </lineage>
</organism>
<keyword evidence="5" id="KW-1185">Reference proteome</keyword>
<dbReference type="PROSITE" id="PS51234">
    <property type="entry name" value="TSP3"/>
    <property type="match status" value="1"/>
</dbReference>
<dbReference type="Gene3D" id="4.10.1080.10">
    <property type="entry name" value="TSP type-3 repeat"/>
    <property type="match status" value="1"/>
</dbReference>
<sequence>MDGETTNCDDNCQFTANAMQDDLDGDGAGDVCDPDTDGDGILDDGDGSGEAGDNTCEAGMVTDCDDNCPVTPNPDQLDDDGDGVGDACDVSDPVDTDGDGINDPDDNCPMVANPGQADLDGDGVGDVCDPDTDGDGILDDGDDSGDPNDNPCTGGDVANCDDNCTRTPNADQADSDMDGIGNVCELDEVACGTGPEAEFQALLQPATVASGTNGLCLLCSVQNPENVVDADLANAARLNAAVDLLGSVFVSVTNENGDPITAPATVGFAVSSPDALLSVDLLSGLEIQLLSDGAVVQSEPATQLLDLDLLGIVNDDEVRLATIAANQAFDEVRLTFGGVADVLSSLDAFAACVRDDAPAP</sequence>
<evidence type="ECO:0000313" key="4">
    <source>
        <dbReference type="EMBL" id="MDT0633931.1"/>
    </source>
</evidence>
<accession>A0ABU3BX94</accession>
<protein>
    <submittedName>
        <fullName evidence="4">Thrombospondin type 3 repeat-containing protein</fullName>
    </submittedName>
</protein>
<gene>
    <name evidence="4" type="ORF">RM532_03055</name>
</gene>
<keyword evidence="2" id="KW-0106">Calcium</keyword>